<dbReference type="AlphaFoldDB" id="A0A0M3J2J3"/>
<evidence type="ECO:0000256" key="4">
    <source>
        <dbReference type="ARBA" id="ARBA00023242"/>
    </source>
</evidence>
<organism evidence="8">
    <name type="scientific">Anisakis simplex</name>
    <name type="common">Herring worm</name>
    <dbReference type="NCBI Taxonomy" id="6269"/>
    <lineage>
        <taxon>Eukaryota</taxon>
        <taxon>Metazoa</taxon>
        <taxon>Ecdysozoa</taxon>
        <taxon>Nematoda</taxon>
        <taxon>Chromadorea</taxon>
        <taxon>Rhabditida</taxon>
        <taxon>Spirurina</taxon>
        <taxon>Ascaridomorpha</taxon>
        <taxon>Ascaridoidea</taxon>
        <taxon>Anisakidae</taxon>
        <taxon>Anisakis</taxon>
        <taxon>Anisakis simplex complex</taxon>
    </lineage>
</organism>
<keyword evidence="3 5" id="KW-0371">Homeobox</keyword>
<dbReference type="SMART" id="SM00389">
    <property type="entry name" value="HOX"/>
    <property type="match status" value="1"/>
</dbReference>
<dbReference type="InterPro" id="IPR001356">
    <property type="entry name" value="HD"/>
</dbReference>
<dbReference type="Gene3D" id="1.10.10.60">
    <property type="entry name" value="Homeodomain-like"/>
    <property type="match status" value="1"/>
</dbReference>
<dbReference type="PRINTS" id="PR00031">
    <property type="entry name" value="HTHREPRESSR"/>
</dbReference>
<dbReference type="InterPro" id="IPR009057">
    <property type="entry name" value="Homeodomain-like_sf"/>
</dbReference>
<evidence type="ECO:0000259" key="7">
    <source>
        <dbReference type="PROSITE" id="PS50071"/>
    </source>
</evidence>
<dbReference type="GO" id="GO:0000981">
    <property type="term" value="F:DNA-binding transcription factor activity, RNA polymerase II-specific"/>
    <property type="evidence" value="ECO:0007669"/>
    <property type="project" value="InterPro"/>
</dbReference>
<evidence type="ECO:0000256" key="1">
    <source>
        <dbReference type="ARBA" id="ARBA00004123"/>
    </source>
</evidence>
<dbReference type="WBParaSite" id="ASIM_0000175201-mRNA-1">
    <property type="protein sequence ID" value="ASIM_0000175201-mRNA-1"/>
    <property type="gene ID" value="ASIM_0000175201"/>
</dbReference>
<evidence type="ECO:0000256" key="5">
    <source>
        <dbReference type="PROSITE-ProRule" id="PRU00108"/>
    </source>
</evidence>
<dbReference type="PROSITE" id="PS00027">
    <property type="entry name" value="HOMEOBOX_1"/>
    <property type="match status" value="1"/>
</dbReference>
<protein>
    <submittedName>
        <fullName evidence="8">Homeobox domain-containing protein</fullName>
    </submittedName>
</protein>
<evidence type="ECO:0000256" key="2">
    <source>
        <dbReference type="ARBA" id="ARBA00023125"/>
    </source>
</evidence>
<dbReference type="Pfam" id="PF00046">
    <property type="entry name" value="Homeodomain"/>
    <property type="match status" value="1"/>
</dbReference>
<name>A0A0M3J2J3_ANISI</name>
<dbReference type="CDD" id="cd00086">
    <property type="entry name" value="homeodomain"/>
    <property type="match status" value="1"/>
</dbReference>
<feature type="domain" description="Homeobox" evidence="7">
    <location>
        <begin position="1"/>
        <end position="34"/>
    </location>
</feature>
<dbReference type="PANTHER" id="PTHR24333:SF5">
    <property type="entry name" value="VENT HOMEOBOX"/>
    <property type="match status" value="1"/>
</dbReference>
<accession>A0A0M3J2J3</accession>
<evidence type="ECO:0000313" key="8">
    <source>
        <dbReference type="WBParaSite" id="ASIM_0000175201-mRNA-1"/>
    </source>
</evidence>
<sequence>LSKSRRNELAKTLSLTDRQIKVWFQNRRMKEKKRLTKRFDNHST</sequence>
<dbReference type="SUPFAM" id="SSF46689">
    <property type="entry name" value="Homeodomain-like"/>
    <property type="match status" value="1"/>
</dbReference>
<dbReference type="PANTHER" id="PTHR24333">
    <property type="entry name" value="HOMEO BOX HB9 LIKE A-RELATED"/>
    <property type="match status" value="1"/>
</dbReference>
<dbReference type="InterPro" id="IPR017970">
    <property type="entry name" value="Homeobox_CS"/>
</dbReference>
<feature type="DNA-binding region" description="Homeobox" evidence="5">
    <location>
        <begin position="3"/>
        <end position="35"/>
    </location>
</feature>
<dbReference type="PROSITE" id="PS50071">
    <property type="entry name" value="HOMEOBOX_2"/>
    <property type="match status" value="1"/>
</dbReference>
<comment type="subcellular location">
    <subcellularLocation>
        <location evidence="1 5 6">Nucleus</location>
    </subcellularLocation>
</comment>
<dbReference type="InterPro" id="IPR050848">
    <property type="entry name" value="Homeobox_TF"/>
</dbReference>
<evidence type="ECO:0000256" key="6">
    <source>
        <dbReference type="RuleBase" id="RU000682"/>
    </source>
</evidence>
<proteinExistence type="predicted"/>
<keyword evidence="2 5" id="KW-0238">DNA-binding</keyword>
<dbReference type="GO" id="GO:0003677">
    <property type="term" value="F:DNA binding"/>
    <property type="evidence" value="ECO:0007669"/>
    <property type="project" value="UniProtKB-UniRule"/>
</dbReference>
<keyword evidence="4 5" id="KW-0539">Nucleus</keyword>
<reference evidence="8" key="1">
    <citation type="submission" date="2017-02" db="UniProtKB">
        <authorList>
            <consortium name="WormBaseParasite"/>
        </authorList>
    </citation>
    <scope>IDENTIFICATION</scope>
</reference>
<evidence type="ECO:0000256" key="3">
    <source>
        <dbReference type="ARBA" id="ARBA00023155"/>
    </source>
</evidence>
<dbReference type="InterPro" id="IPR000047">
    <property type="entry name" value="HTH_motif"/>
</dbReference>
<dbReference type="GO" id="GO:0005634">
    <property type="term" value="C:nucleus"/>
    <property type="evidence" value="ECO:0007669"/>
    <property type="project" value="UniProtKB-SubCell"/>
</dbReference>